<sequence>MTAVNQAFDRLEQGFRRQREFTADAAHELRTPLAVLRARIETLPDQSDAKALHHDIEGMSRVVGQLLDAAELETLVIDPDDRADPHEVCADLAGYIAPLALAQQRTIALTGAEGPVWVKGNAEMLRRAIRNLVENALKHAPVETEVEIVVGEQGTVSVLDEGQGVASIDHDLIFQRFWRRDRQNSGGAGLGLSIVKRIVEAHCGTVTVENRPTGGANFSMRFPLAEQQQNPPVEAPEERLIS</sequence>
<evidence type="ECO:0000256" key="6">
    <source>
        <dbReference type="ARBA" id="ARBA00022692"/>
    </source>
</evidence>
<evidence type="ECO:0000256" key="8">
    <source>
        <dbReference type="ARBA" id="ARBA00022989"/>
    </source>
</evidence>
<dbReference type="RefSeq" id="WP_347339998.1">
    <property type="nucleotide sequence ID" value="NZ_JACHIJ010000008.1"/>
</dbReference>
<evidence type="ECO:0000256" key="1">
    <source>
        <dbReference type="ARBA" id="ARBA00000085"/>
    </source>
</evidence>
<feature type="domain" description="Histidine kinase" evidence="11">
    <location>
        <begin position="24"/>
        <end position="226"/>
    </location>
</feature>
<evidence type="ECO:0000256" key="4">
    <source>
        <dbReference type="ARBA" id="ARBA00022553"/>
    </source>
</evidence>
<keyword evidence="7 12" id="KW-0418">Kinase</keyword>
<dbReference type="PROSITE" id="PS50109">
    <property type="entry name" value="HIS_KIN"/>
    <property type="match status" value="1"/>
</dbReference>
<dbReference type="Gene3D" id="1.10.287.130">
    <property type="match status" value="1"/>
</dbReference>
<evidence type="ECO:0000256" key="3">
    <source>
        <dbReference type="ARBA" id="ARBA00012438"/>
    </source>
</evidence>
<reference evidence="12 13" key="1">
    <citation type="submission" date="2020-08" db="EMBL/GenBank/DDBJ databases">
        <title>Genomic Encyclopedia of Type Strains, Phase IV (KMG-IV): sequencing the most valuable type-strain genomes for metagenomic binning, comparative biology and taxonomic classification.</title>
        <authorList>
            <person name="Goeker M."/>
        </authorList>
    </citation>
    <scope>NUCLEOTIDE SEQUENCE [LARGE SCALE GENOMIC DNA]</scope>
    <source>
        <strain evidence="12 13">DSM 17498</strain>
    </source>
</reference>
<dbReference type="Proteomes" id="UP000521227">
    <property type="component" value="Unassembled WGS sequence"/>
</dbReference>
<dbReference type="GO" id="GO:0000155">
    <property type="term" value="F:phosphorelay sensor kinase activity"/>
    <property type="evidence" value="ECO:0007669"/>
    <property type="project" value="InterPro"/>
</dbReference>
<dbReference type="SMART" id="SM00388">
    <property type="entry name" value="HisKA"/>
    <property type="match status" value="1"/>
</dbReference>
<dbReference type="PANTHER" id="PTHR45436">
    <property type="entry name" value="SENSOR HISTIDINE KINASE YKOH"/>
    <property type="match status" value="1"/>
</dbReference>
<dbReference type="InterPro" id="IPR036097">
    <property type="entry name" value="HisK_dim/P_sf"/>
</dbReference>
<keyword evidence="5" id="KW-0808">Transferase</keyword>
<evidence type="ECO:0000256" key="7">
    <source>
        <dbReference type="ARBA" id="ARBA00022777"/>
    </source>
</evidence>
<dbReference type="InterPro" id="IPR050428">
    <property type="entry name" value="TCS_sensor_his_kinase"/>
</dbReference>
<dbReference type="PRINTS" id="PR00344">
    <property type="entry name" value="BCTRLSENSOR"/>
</dbReference>
<evidence type="ECO:0000313" key="13">
    <source>
        <dbReference type="Proteomes" id="UP000521227"/>
    </source>
</evidence>
<dbReference type="InterPro" id="IPR004358">
    <property type="entry name" value="Sig_transdc_His_kin-like_C"/>
</dbReference>
<keyword evidence="6" id="KW-0812">Transmembrane</keyword>
<accession>A0A840N7Q9</accession>
<evidence type="ECO:0000256" key="2">
    <source>
        <dbReference type="ARBA" id="ARBA00004141"/>
    </source>
</evidence>
<dbReference type="InterPro" id="IPR036890">
    <property type="entry name" value="HATPase_C_sf"/>
</dbReference>
<proteinExistence type="predicted"/>
<dbReference type="InterPro" id="IPR005467">
    <property type="entry name" value="His_kinase_dom"/>
</dbReference>
<evidence type="ECO:0000313" key="12">
    <source>
        <dbReference type="EMBL" id="MBB5054647.1"/>
    </source>
</evidence>
<comment type="catalytic activity">
    <reaction evidence="1">
        <text>ATP + protein L-histidine = ADP + protein N-phospho-L-histidine.</text>
        <dbReference type="EC" id="2.7.13.3"/>
    </reaction>
</comment>
<dbReference type="CDD" id="cd00082">
    <property type="entry name" value="HisKA"/>
    <property type="match status" value="1"/>
</dbReference>
<dbReference type="Pfam" id="PF02518">
    <property type="entry name" value="HATPase_c"/>
    <property type="match status" value="1"/>
</dbReference>
<dbReference type="PANTHER" id="PTHR45436:SF15">
    <property type="entry name" value="SENSOR HISTIDINE KINASE CUSS"/>
    <property type="match status" value="1"/>
</dbReference>
<dbReference type="AlphaFoldDB" id="A0A840N7Q9"/>
<keyword evidence="9" id="KW-0902">Two-component regulatory system</keyword>
<keyword evidence="8" id="KW-1133">Transmembrane helix</keyword>
<dbReference type="SUPFAM" id="SSF47384">
    <property type="entry name" value="Homodimeric domain of signal transducing histidine kinase"/>
    <property type="match status" value="1"/>
</dbReference>
<dbReference type="InterPro" id="IPR003661">
    <property type="entry name" value="HisK_dim/P_dom"/>
</dbReference>
<organism evidence="12 13">
    <name type="scientific">Afipia massiliensis</name>
    <dbReference type="NCBI Taxonomy" id="211460"/>
    <lineage>
        <taxon>Bacteria</taxon>
        <taxon>Pseudomonadati</taxon>
        <taxon>Pseudomonadota</taxon>
        <taxon>Alphaproteobacteria</taxon>
        <taxon>Hyphomicrobiales</taxon>
        <taxon>Nitrobacteraceae</taxon>
        <taxon>Afipia</taxon>
    </lineage>
</organism>
<dbReference type="SUPFAM" id="SSF55874">
    <property type="entry name" value="ATPase domain of HSP90 chaperone/DNA topoisomerase II/histidine kinase"/>
    <property type="match status" value="1"/>
</dbReference>
<dbReference type="GO" id="GO:0005886">
    <property type="term" value="C:plasma membrane"/>
    <property type="evidence" value="ECO:0007669"/>
    <property type="project" value="TreeGrafter"/>
</dbReference>
<name>A0A840N7Q9_9BRAD</name>
<evidence type="ECO:0000256" key="9">
    <source>
        <dbReference type="ARBA" id="ARBA00023012"/>
    </source>
</evidence>
<comment type="subcellular location">
    <subcellularLocation>
        <location evidence="2">Membrane</location>
        <topology evidence="2">Multi-pass membrane protein</topology>
    </subcellularLocation>
</comment>
<evidence type="ECO:0000256" key="5">
    <source>
        <dbReference type="ARBA" id="ARBA00022679"/>
    </source>
</evidence>
<dbReference type="SMART" id="SM00387">
    <property type="entry name" value="HATPase_c"/>
    <property type="match status" value="1"/>
</dbReference>
<comment type="caution">
    <text evidence="12">The sequence shown here is derived from an EMBL/GenBank/DDBJ whole genome shotgun (WGS) entry which is preliminary data.</text>
</comment>
<evidence type="ECO:0000256" key="10">
    <source>
        <dbReference type="ARBA" id="ARBA00023136"/>
    </source>
</evidence>
<gene>
    <name evidence="12" type="ORF">HNQ36_004654</name>
</gene>
<dbReference type="EC" id="2.7.13.3" evidence="3"/>
<protein>
    <recommendedName>
        <fullName evidence="3">histidine kinase</fullName>
        <ecNumber evidence="3">2.7.13.3</ecNumber>
    </recommendedName>
</protein>
<dbReference type="Gene3D" id="3.30.565.10">
    <property type="entry name" value="Histidine kinase-like ATPase, C-terminal domain"/>
    <property type="match status" value="1"/>
</dbReference>
<keyword evidence="10" id="KW-0472">Membrane</keyword>
<dbReference type="EMBL" id="JACHIJ010000008">
    <property type="protein sequence ID" value="MBB5054647.1"/>
    <property type="molecule type" value="Genomic_DNA"/>
</dbReference>
<evidence type="ECO:0000259" key="11">
    <source>
        <dbReference type="PROSITE" id="PS50109"/>
    </source>
</evidence>
<dbReference type="InterPro" id="IPR003594">
    <property type="entry name" value="HATPase_dom"/>
</dbReference>
<keyword evidence="4" id="KW-0597">Phosphoprotein</keyword>
<dbReference type="Pfam" id="PF00512">
    <property type="entry name" value="HisKA"/>
    <property type="match status" value="1"/>
</dbReference>